<dbReference type="STRING" id="398843.A3K89_12760"/>
<sequence>MSIEDGQDQTLDQSESLDSDEVRNDDGDTIVEPPEHWSEADKFGTTPEEALEGESLDEKLSEEEPDVALESDERAVADTPDDELTEEQVDHEILESDEDPDIDYADGQRQAEIIEGTLVEDRGRDRGQIGGTPEDGGPVE</sequence>
<accession>A0A239MH50</accession>
<dbReference type="RefSeq" id="WP_089251026.1">
    <property type="nucleotide sequence ID" value="NZ_FZOW01000018.1"/>
</dbReference>
<dbReference type="EMBL" id="FZOW01000018">
    <property type="protein sequence ID" value="SNT41830.1"/>
    <property type="molecule type" value="Genomic_DNA"/>
</dbReference>
<reference evidence="3" key="1">
    <citation type="submission" date="2017-06" db="EMBL/GenBank/DDBJ databases">
        <authorList>
            <person name="Varghese N."/>
            <person name="Submissions S."/>
        </authorList>
    </citation>
    <scope>NUCLEOTIDE SEQUENCE [LARGE SCALE GENOMIC DNA]</scope>
    <source>
        <strain evidence="3">JCM 23211</strain>
    </source>
</reference>
<dbReference type="AlphaFoldDB" id="A0A239MH50"/>
<feature type="compositionally biased region" description="Acidic residues" evidence="1">
    <location>
        <begin position="49"/>
        <end position="70"/>
    </location>
</feature>
<proteinExistence type="predicted"/>
<feature type="compositionally biased region" description="Basic and acidic residues" evidence="1">
    <location>
        <begin position="33"/>
        <end position="42"/>
    </location>
</feature>
<dbReference type="Proteomes" id="UP000198327">
    <property type="component" value="Unassembled WGS sequence"/>
</dbReference>
<dbReference type="OrthoDB" id="4565554at2"/>
<evidence type="ECO:0008006" key="4">
    <source>
        <dbReference type="Google" id="ProtNLM"/>
    </source>
</evidence>
<feature type="compositionally biased region" description="Gly residues" evidence="1">
    <location>
        <begin position="128"/>
        <end position="140"/>
    </location>
</feature>
<feature type="region of interest" description="Disordered" evidence="1">
    <location>
        <begin position="116"/>
        <end position="140"/>
    </location>
</feature>
<evidence type="ECO:0000256" key="1">
    <source>
        <dbReference type="SAM" id="MobiDB-lite"/>
    </source>
</evidence>
<name>A0A239MH50_9NOCA</name>
<protein>
    <recommendedName>
        <fullName evidence="4">DUF5709 domain-containing protein</fullName>
    </recommendedName>
</protein>
<evidence type="ECO:0000313" key="3">
    <source>
        <dbReference type="Proteomes" id="UP000198327"/>
    </source>
</evidence>
<organism evidence="2 3">
    <name type="scientific">Rhodococcoides kyotonense</name>
    <dbReference type="NCBI Taxonomy" id="398843"/>
    <lineage>
        <taxon>Bacteria</taxon>
        <taxon>Bacillati</taxon>
        <taxon>Actinomycetota</taxon>
        <taxon>Actinomycetes</taxon>
        <taxon>Mycobacteriales</taxon>
        <taxon>Nocardiaceae</taxon>
        <taxon>Rhodococcoides</taxon>
    </lineage>
</organism>
<gene>
    <name evidence="2" type="ORF">SAMN05421642_11827</name>
</gene>
<keyword evidence="3" id="KW-1185">Reference proteome</keyword>
<feature type="region of interest" description="Disordered" evidence="1">
    <location>
        <begin position="1"/>
        <end position="103"/>
    </location>
</feature>
<evidence type="ECO:0000313" key="2">
    <source>
        <dbReference type="EMBL" id="SNT41830.1"/>
    </source>
</evidence>